<dbReference type="AlphaFoldDB" id="A0A0A3Y1D3"/>
<dbReference type="InterPro" id="IPR029068">
    <property type="entry name" value="Glyas_Bleomycin-R_OHBP_Dase"/>
</dbReference>
<dbReference type="InterPro" id="IPR052164">
    <property type="entry name" value="Anthracycline_SecMetBiosynth"/>
</dbReference>
<dbReference type="Proteomes" id="UP000030377">
    <property type="component" value="Unassembled WGS sequence"/>
</dbReference>
<comment type="caution">
    <text evidence="2">The sequence shown here is derived from an EMBL/GenBank/DDBJ whole genome shotgun (WGS) entry which is preliminary data.</text>
</comment>
<dbReference type="RefSeq" id="WP_028156910.1">
    <property type="nucleotide sequence ID" value="NZ_JANUDC010000001.1"/>
</dbReference>
<evidence type="ECO:0000313" key="3">
    <source>
        <dbReference type="Proteomes" id="UP000030377"/>
    </source>
</evidence>
<organism evidence="2 3">
    <name type="scientific">Bradyrhizobium japonicum</name>
    <dbReference type="NCBI Taxonomy" id="375"/>
    <lineage>
        <taxon>Bacteria</taxon>
        <taxon>Pseudomonadati</taxon>
        <taxon>Pseudomonadota</taxon>
        <taxon>Alphaproteobacteria</taxon>
        <taxon>Hyphomicrobiales</taxon>
        <taxon>Nitrobacteraceae</taxon>
        <taxon>Bradyrhizobium</taxon>
    </lineage>
</organism>
<evidence type="ECO:0000313" key="2">
    <source>
        <dbReference type="EMBL" id="KGT79196.1"/>
    </source>
</evidence>
<dbReference type="PANTHER" id="PTHR33993">
    <property type="entry name" value="GLYOXALASE-RELATED"/>
    <property type="match status" value="1"/>
</dbReference>
<reference evidence="2 3" key="1">
    <citation type="submission" date="2014-09" db="EMBL/GenBank/DDBJ databases">
        <title>Draft genome of Bradyrhizobium japonicum Is-34.</title>
        <authorList>
            <person name="Tsurumaru H."/>
            <person name="Yamakawa T."/>
            <person name="Hashimoto S."/>
            <person name="Okizaki K."/>
            <person name="Kanesaki Y."/>
            <person name="Yoshikawa H."/>
            <person name="Yajima S."/>
        </authorList>
    </citation>
    <scope>NUCLEOTIDE SEQUENCE [LARGE SCALE GENOMIC DNA]</scope>
    <source>
        <strain evidence="2 3">Is-34</strain>
    </source>
</reference>
<dbReference type="Gene3D" id="3.10.180.10">
    <property type="entry name" value="2,3-Dihydroxybiphenyl 1,2-Dioxygenase, domain 1"/>
    <property type="match status" value="1"/>
</dbReference>
<evidence type="ECO:0000259" key="1">
    <source>
        <dbReference type="PROSITE" id="PS51819"/>
    </source>
</evidence>
<gene>
    <name evidence="2" type="ORF">MA20_17860</name>
</gene>
<feature type="domain" description="VOC" evidence="1">
    <location>
        <begin position="4"/>
        <end position="118"/>
    </location>
</feature>
<protein>
    <recommendedName>
        <fullName evidence="1">VOC domain-containing protein</fullName>
    </recommendedName>
</protein>
<sequence length="129" mass="14159">MTSLLTHFEIYGDDPAKLAQFYVGLFGWQIEKAPGVDYWRIQTEPKSGNGFGGGLTYRPADGPSAWLPYVTVVAVDEALAQAQRTGARIVRPKTAVPRTGWYAVLADPEGNCFGIWQADRTAFPPLEPD</sequence>
<dbReference type="InterPro" id="IPR041581">
    <property type="entry name" value="Glyoxalase_6"/>
</dbReference>
<dbReference type="Pfam" id="PF18029">
    <property type="entry name" value="Glyoxalase_6"/>
    <property type="match status" value="1"/>
</dbReference>
<dbReference type="InterPro" id="IPR037523">
    <property type="entry name" value="VOC_core"/>
</dbReference>
<proteinExistence type="predicted"/>
<dbReference type="PROSITE" id="PS51819">
    <property type="entry name" value="VOC"/>
    <property type="match status" value="1"/>
</dbReference>
<accession>A0A0A3Y1D3</accession>
<dbReference type="EMBL" id="JRPN01000014">
    <property type="protein sequence ID" value="KGT79196.1"/>
    <property type="molecule type" value="Genomic_DNA"/>
</dbReference>
<dbReference type="SUPFAM" id="SSF54593">
    <property type="entry name" value="Glyoxalase/Bleomycin resistance protein/Dihydroxybiphenyl dioxygenase"/>
    <property type="match status" value="1"/>
</dbReference>
<dbReference type="PANTHER" id="PTHR33993:SF2">
    <property type="entry name" value="VOC DOMAIN-CONTAINING PROTEIN"/>
    <property type="match status" value="1"/>
</dbReference>
<dbReference type="CDD" id="cd07247">
    <property type="entry name" value="SgaA_N_like"/>
    <property type="match status" value="1"/>
</dbReference>
<name>A0A0A3Y1D3_BRAJP</name>